<dbReference type="Proteomes" id="UP000092164">
    <property type="component" value="Unassembled WGS sequence"/>
</dbReference>
<evidence type="ECO:0000313" key="1">
    <source>
        <dbReference type="EMBL" id="OBR41028.1"/>
    </source>
</evidence>
<gene>
    <name evidence="1" type="ORF">A9200_14495</name>
</gene>
<dbReference type="EMBL" id="LZFP01000004">
    <property type="protein sequence ID" value="OBR41028.1"/>
    <property type="molecule type" value="Genomic_DNA"/>
</dbReference>
<evidence type="ECO:0000313" key="2">
    <source>
        <dbReference type="Proteomes" id="UP000092164"/>
    </source>
</evidence>
<dbReference type="OrthoDB" id="1491677at2"/>
<comment type="caution">
    <text evidence="1">The sequence shown here is derived from an EMBL/GenBank/DDBJ whole genome shotgun (WGS) entry which is preliminary data.</text>
</comment>
<name>A0A1B7ZD36_9FLAO</name>
<reference evidence="2" key="1">
    <citation type="submission" date="2016-06" db="EMBL/GenBank/DDBJ databases">
        <authorList>
            <person name="Zhan P."/>
        </authorList>
    </citation>
    <scope>NUCLEOTIDE SEQUENCE [LARGE SCALE GENOMIC DNA]</scope>
    <source>
        <strain evidence="2">T28</strain>
    </source>
</reference>
<dbReference type="KEGG" id="mart:BTR34_16320"/>
<proteinExistence type="predicted"/>
<protein>
    <submittedName>
        <fullName evidence="1">Uncharacterized protein</fullName>
    </submittedName>
</protein>
<dbReference type="AlphaFoldDB" id="A0A1B7ZD36"/>
<sequence length="420" mass="48822">MERLNYFNPYSSKQDHHEDRLTRSFLVLLKYSPACFSFFYESILLENKTLPLLSSQINEDIQFKTQVGSILFETELLLSILITNDTLLPTRKIEAVERNAVYDGVITVGNKVSMIIENKPEKNNVWEDQLCPSEKHLSEDIKIIETAVVITWSSIIKWLNEFVNSNMFNYTERQVANDFLSLIQSNFSYLNPFDRYAHCKGNTSLILKRTENLLKSIVNDESLVRHHLGWGYFIETLSFGSIRKIGLIYKPENKVLELSLLFGDTQGQAKAYYPTNVNIKDFKEKKWIVYGNFHLATVASNLVYFYPKGVDLEKYLTYWNNHGMHLRQVRGHENLTSYLDTLFQDGIIPRNDNQLEDKILKTNIVNVNICPGIGFIYQYPLDKIEALDIDTNLQEDLISKIKYCIKENINESCNFLKNNN</sequence>
<keyword evidence="2" id="KW-1185">Reference proteome</keyword>
<accession>A0A1B7ZD36</accession>
<dbReference type="RefSeq" id="WP_068483128.1">
    <property type="nucleotide sequence ID" value="NZ_CP018760.1"/>
</dbReference>
<dbReference type="STRING" id="1836467.BTR34_16320"/>
<organism evidence="1 2">
    <name type="scientific">Maribacter hydrothermalis</name>
    <dbReference type="NCBI Taxonomy" id="1836467"/>
    <lineage>
        <taxon>Bacteria</taxon>
        <taxon>Pseudomonadati</taxon>
        <taxon>Bacteroidota</taxon>
        <taxon>Flavobacteriia</taxon>
        <taxon>Flavobacteriales</taxon>
        <taxon>Flavobacteriaceae</taxon>
        <taxon>Maribacter</taxon>
    </lineage>
</organism>